<accession>A0A381EJB1</accession>
<gene>
    <name evidence="3" type="ORF">CT510_05175</name>
    <name evidence="5" type="ORF">NCTC11541_00378</name>
    <name evidence="4" type="ORF">NCTC12264_01358</name>
</gene>
<dbReference type="GO" id="GO:0004519">
    <property type="term" value="F:endonuclease activity"/>
    <property type="evidence" value="ECO:0007669"/>
    <property type="project" value="UniProtKB-KW"/>
</dbReference>
<dbReference type="InterPro" id="IPR011856">
    <property type="entry name" value="tRNA_endonuc-like_dom_sf"/>
</dbReference>
<dbReference type="Gene3D" id="3.40.1350.10">
    <property type="match status" value="1"/>
</dbReference>
<dbReference type="PANTHER" id="PTHR34039:SF1">
    <property type="entry name" value="UPF0102 PROTEIN YRAN"/>
    <property type="match status" value="1"/>
</dbReference>
<organism evidence="4 6">
    <name type="scientific">Campylobacter upsaliensis</name>
    <dbReference type="NCBI Taxonomy" id="28080"/>
    <lineage>
        <taxon>Bacteria</taxon>
        <taxon>Pseudomonadati</taxon>
        <taxon>Campylobacterota</taxon>
        <taxon>Epsilonproteobacteria</taxon>
        <taxon>Campylobacterales</taxon>
        <taxon>Campylobacteraceae</taxon>
        <taxon>Campylobacter</taxon>
    </lineage>
</organism>
<dbReference type="RefSeq" id="WP_004276453.1">
    <property type="nucleotide sequence ID" value="NZ_CABKPM010000001.1"/>
</dbReference>
<evidence type="ECO:0000313" key="5">
    <source>
        <dbReference type="EMBL" id="VEG84358.1"/>
    </source>
</evidence>
<dbReference type="AlphaFoldDB" id="A0A381EJB1"/>
<reference evidence="4 6" key="2">
    <citation type="submission" date="2018-06" db="EMBL/GenBank/DDBJ databases">
        <authorList>
            <consortium name="Pathogen Informatics"/>
            <person name="Doyle S."/>
        </authorList>
    </citation>
    <scope>NUCLEOTIDE SEQUENCE [LARGE SCALE GENOMIC DNA]</scope>
    <source>
        <strain evidence="4 6">NCTC12264</strain>
    </source>
</reference>
<dbReference type="HAMAP" id="MF_00048">
    <property type="entry name" value="UPF0102"/>
    <property type="match status" value="1"/>
</dbReference>
<dbReference type="EMBL" id="UFUZ01000001">
    <property type="protein sequence ID" value="SUX27114.1"/>
    <property type="molecule type" value="Genomic_DNA"/>
</dbReference>
<comment type="similarity">
    <text evidence="1 2">Belongs to the UPF0102 family.</text>
</comment>
<dbReference type="InterPro" id="IPR003509">
    <property type="entry name" value="UPF0102_YraN-like"/>
</dbReference>
<evidence type="ECO:0000313" key="7">
    <source>
        <dbReference type="Proteomes" id="UP000278157"/>
    </source>
</evidence>
<keyword evidence="4" id="KW-0255">Endonuclease</keyword>
<dbReference type="EMBL" id="LR134372">
    <property type="protein sequence ID" value="VEG84358.1"/>
    <property type="molecule type" value="Genomic_DNA"/>
</dbReference>
<dbReference type="Proteomes" id="UP000278157">
    <property type="component" value="Chromosome"/>
</dbReference>
<evidence type="ECO:0000313" key="3">
    <source>
        <dbReference type="EMBL" id="EAJ1622049.1"/>
    </source>
</evidence>
<evidence type="ECO:0000256" key="2">
    <source>
        <dbReference type="HAMAP-Rule" id="MF_00048"/>
    </source>
</evidence>
<dbReference type="EMBL" id="AABVLA010000018">
    <property type="protein sequence ID" value="EAJ1622049.1"/>
    <property type="molecule type" value="Genomic_DNA"/>
</dbReference>
<dbReference type="NCBIfam" id="NF009152">
    <property type="entry name" value="PRK12497.2-4"/>
    <property type="match status" value="1"/>
</dbReference>
<name>A0A381EJB1_CAMUP</name>
<dbReference type="Pfam" id="PF02021">
    <property type="entry name" value="UPF0102"/>
    <property type="match status" value="1"/>
</dbReference>
<dbReference type="PANTHER" id="PTHR34039">
    <property type="entry name" value="UPF0102 PROTEIN YRAN"/>
    <property type="match status" value="1"/>
</dbReference>
<sequence>MGLISHLSGILGENRACAFLKKHRFEILERNFHSKFGEIDIIAKKDEILHFVEVKFTQKDYEPYERLDFKKYNKILKTIEFYKLKRQISNDFQLDLICIKDKDIEFFENISL</sequence>
<evidence type="ECO:0000313" key="4">
    <source>
        <dbReference type="EMBL" id="SUX27114.1"/>
    </source>
</evidence>
<evidence type="ECO:0000256" key="1">
    <source>
        <dbReference type="ARBA" id="ARBA00006738"/>
    </source>
</evidence>
<keyword evidence="8" id="KW-1185">Reference proteome</keyword>
<reference evidence="3 8" key="1">
    <citation type="submission" date="2018-06" db="EMBL/GenBank/DDBJ databases">
        <authorList>
            <consortium name="PulseNet: The National Subtyping Network for Foodborne Disease Surveillance"/>
            <person name="Tarr C.L."/>
            <person name="Trees E."/>
            <person name="Katz L.S."/>
            <person name="Carleton-Romer H.A."/>
            <person name="Stroika S."/>
            <person name="Kucerova Z."/>
            <person name="Roache K.F."/>
            <person name="Sabol A.L."/>
            <person name="Besser J."/>
            <person name="Gerner-Smidt P."/>
        </authorList>
    </citation>
    <scope>NUCLEOTIDE SEQUENCE [LARGE SCALE GENOMIC DNA]</scope>
    <source>
        <strain evidence="3 8">PNUSAC003104</strain>
    </source>
</reference>
<dbReference type="GO" id="GO:0003676">
    <property type="term" value="F:nucleic acid binding"/>
    <property type="evidence" value="ECO:0007669"/>
    <property type="project" value="InterPro"/>
</dbReference>
<proteinExistence type="inferred from homology"/>
<keyword evidence="4" id="KW-0540">Nuclease</keyword>
<dbReference type="SUPFAM" id="SSF52980">
    <property type="entry name" value="Restriction endonuclease-like"/>
    <property type="match status" value="1"/>
</dbReference>
<evidence type="ECO:0000313" key="8">
    <source>
        <dbReference type="Proteomes" id="UP000535305"/>
    </source>
</evidence>
<reference evidence="5 7" key="3">
    <citation type="submission" date="2018-12" db="EMBL/GenBank/DDBJ databases">
        <authorList>
            <consortium name="Pathogen Informatics"/>
        </authorList>
    </citation>
    <scope>NUCLEOTIDE SEQUENCE [LARGE SCALE GENOMIC DNA]</scope>
    <source>
        <strain evidence="5 7">NCTC11541</strain>
    </source>
</reference>
<keyword evidence="4" id="KW-0378">Hydrolase</keyword>
<dbReference type="InterPro" id="IPR011335">
    <property type="entry name" value="Restrct_endonuc-II-like"/>
</dbReference>
<evidence type="ECO:0000313" key="6">
    <source>
        <dbReference type="Proteomes" id="UP000254161"/>
    </source>
</evidence>
<dbReference type="OrthoDB" id="9794876at2"/>
<dbReference type="Proteomes" id="UP000535305">
    <property type="component" value="Unassembled WGS sequence"/>
</dbReference>
<dbReference type="Proteomes" id="UP000254161">
    <property type="component" value="Unassembled WGS sequence"/>
</dbReference>
<protein>
    <recommendedName>
        <fullName evidence="2">UPF0102 protein CT510_05175</fullName>
    </recommendedName>
</protein>